<feature type="coiled-coil region" evidence="9">
    <location>
        <begin position="320"/>
        <end position="350"/>
    </location>
</feature>
<keyword evidence="3" id="KW-1003">Cell membrane</keyword>
<evidence type="ECO:0000313" key="15">
    <source>
        <dbReference type="EMBL" id="AGH60989.1"/>
    </source>
</evidence>
<dbReference type="EMBL" id="KC613558">
    <property type="protein sequence ID" value="AGH60989.1"/>
    <property type="molecule type" value="Genomic_DNA"/>
</dbReference>
<reference evidence="15" key="1">
    <citation type="submission" date="2013-02" db="EMBL/GenBank/DDBJ databases">
        <authorList>
            <person name="Cross G.A.M."/>
            <person name="Kim H.-S."/>
            <person name="Wickstead B."/>
        </authorList>
    </citation>
    <scope>NUCLEOTIDE SEQUENCE</scope>
    <source>
        <strain evidence="15">Lister 427</strain>
    </source>
</reference>
<dbReference type="Pfam" id="PF13206">
    <property type="entry name" value="VSG_B"/>
    <property type="match status" value="1"/>
</dbReference>
<keyword evidence="11" id="KW-0812">Transmembrane</keyword>
<dbReference type="VEuPathDB" id="TriTrypDB:Tb427_000121300"/>
<accession>M4SY23</accession>
<evidence type="ECO:0000256" key="7">
    <source>
        <dbReference type="ARBA" id="ARBA00023180"/>
    </source>
</evidence>
<dbReference type="AlphaFoldDB" id="M4SY23"/>
<feature type="chain" id="PRO_5004057962" evidence="12">
    <location>
        <begin position="20"/>
        <end position="512"/>
    </location>
</feature>
<evidence type="ECO:0000256" key="10">
    <source>
        <dbReference type="SAM" id="MobiDB-lite"/>
    </source>
</evidence>
<dbReference type="InterPro" id="IPR019609">
    <property type="entry name" value="Variant_surf_glycoprt_trypan_C"/>
</dbReference>
<feature type="domain" description="Trypanosome variant surface glycoprotein B-type N-terminal" evidence="14">
    <location>
        <begin position="9"/>
        <end position="215"/>
    </location>
</feature>
<feature type="region of interest" description="Disordered" evidence="10">
    <location>
        <begin position="422"/>
        <end position="467"/>
    </location>
</feature>
<dbReference type="GO" id="GO:0005886">
    <property type="term" value="C:plasma membrane"/>
    <property type="evidence" value="ECO:0007669"/>
    <property type="project" value="UniProtKB-SubCell"/>
</dbReference>
<keyword evidence="9" id="KW-0175">Coiled coil</keyword>
<keyword evidence="5 12" id="KW-0732">Signal</keyword>
<evidence type="ECO:0000256" key="1">
    <source>
        <dbReference type="ARBA" id="ARBA00002523"/>
    </source>
</evidence>
<evidence type="ECO:0000259" key="13">
    <source>
        <dbReference type="Pfam" id="PF10659"/>
    </source>
</evidence>
<keyword evidence="7" id="KW-0325">Glycoprotein</keyword>
<evidence type="ECO:0000256" key="5">
    <source>
        <dbReference type="ARBA" id="ARBA00022729"/>
    </source>
</evidence>
<evidence type="ECO:0000256" key="4">
    <source>
        <dbReference type="ARBA" id="ARBA00022622"/>
    </source>
</evidence>
<sequence length="512" mass="55135">MYAIITMTLVLWLVTPAESSNIPGVANRADHAALCKFIAMASREVEVPEIPALPTDEYDYIHMVNFSTAPESWQNMFFEDKATKKAHADPKAAGAANRGFETNWGQWQTTALSHSDATTAEAKKKAGVVQLSDTEAALVKPQLAHLAALADELITELSGLQPGPGSTTASSAKQLLTTAAYGEETVPKPNPNPEKVFGAALNGNRDAICEAKAACNSNADGTGTWQDSDSASTTLNSAYLAKLAKTCSSATTDKVTRMELRTTINDLGALIHKGESDAYLGAFVSSKCNGSSGNGVCVKFATYSTKKKPIVSELTWIPPLTELLTKLDSLESKKQRAQQLVDQTKSLKKETTVVIEVAKATASTMEKFETKTNNQKPTSEATSRCSTHNTNKTCTEKVCKWNSTDKTDGNYCELNEANVAQQQTTKTGKDGATSGADPNCKQHGDKTSCEKRNTAGQSPVCGWRKGKDNEPDLDKEMCRNGSFLVTKKFALSMVSAAFMALLLTVLYNFKYV</sequence>
<evidence type="ECO:0000256" key="11">
    <source>
        <dbReference type="SAM" id="Phobius"/>
    </source>
</evidence>
<dbReference type="VEuPathDB" id="TriTrypDB:Tb927.11.20400"/>
<evidence type="ECO:0000256" key="12">
    <source>
        <dbReference type="SAM" id="SignalP"/>
    </source>
</evidence>
<dbReference type="InterPro" id="IPR025932">
    <property type="entry name" value="Trypano_VSG_B_N_dom"/>
</dbReference>
<feature type="signal peptide" evidence="12">
    <location>
        <begin position="1"/>
        <end position="19"/>
    </location>
</feature>
<keyword evidence="8" id="KW-0449">Lipoprotein</keyword>
<comment type="subcellular location">
    <subcellularLocation>
        <location evidence="2">Cell membrane</location>
        <topology evidence="2">Lipid-anchor</topology>
        <topology evidence="2">GPI-anchor</topology>
    </subcellularLocation>
</comment>
<protein>
    <submittedName>
        <fullName evidence="16">Variant surface glycoprotein 1125.191</fullName>
    </submittedName>
    <submittedName>
        <fullName evidence="15">Variant surface glycoprotein 420</fullName>
    </submittedName>
</protein>
<feature type="transmembrane region" description="Helical" evidence="11">
    <location>
        <begin position="489"/>
        <end position="509"/>
    </location>
</feature>
<dbReference type="GO" id="GO:0098552">
    <property type="term" value="C:side of membrane"/>
    <property type="evidence" value="ECO:0007669"/>
    <property type="project" value="UniProtKB-KW"/>
</dbReference>
<keyword evidence="11" id="KW-1133">Transmembrane helix</keyword>
<keyword evidence="6 11" id="KW-0472">Membrane</keyword>
<dbReference type="VEuPathDB" id="TriTrypDB:Tb1125.Tb11.v5.0974"/>
<evidence type="ECO:0000256" key="3">
    <source>
        <dbReference type="ARBA" id="ARBA00022475"/>
    </source>
</evidence>
<evidence type="ECO:0000256" key="9">
    <source>
        <dbReference type="SAM" id="Coils"/>
    </source>
</evidence>
<dbReference type="Pfam" id="PF10659">
    <property type="entry name" value="Trypan_glycop_C"/>
    <property type="match status" value="1"/>
</dbReference>
<feature type="region of interest" description="Disordered" evidence="10">
    <location>
        <begin position="368"/>
        <end position="389"/>
    </location>
</feature>
<evidence type="ECO:0000313" key="16">
    <source>
        <dbReference type="EMBL" id="APD73037.1"/>
    </source>
</evidence>
<reference evidence="15" key="2">
    <citation type="journal article" date="2014" name="Mol. Biochem. Parasitol.">
        <title>Capturing the variant surface glycoprotein repertoire (the VSGnome) of Trypanosoma brucei Lister 427.</title>
        <authorList>
            <person name="Cross G.A."/>
            <person name="Kim H.S."/>
            <person name="Wickstead B."/>
        </authorList>
    </citation>
    <scope>NUCLEOTIDE SEQUENCE</scope>
    <source>
        <strain evidence="15">Lister 427</strain>
    </source>
</reference>
<evidence type="ECO:0000256" key="2">
    <source>
        <dbReference type="ARBA" id="ARBA00004609"/>
    </source>
</evidence>
<keyword evidence="4" id="KW-0336">GPI-anchor</keyword>
<evidence type="ECO:0000256" key="6">
    <source>
        <dbReference type="ARBA" id="ARBA00023136"/>
    </source>
</evidence>
<name>M4SY23_9TRYP</name>
<organism evidence="15">
    <name type="scientific">Trypanosoma brucei</name>
    <dbReference type="NCBI Taxonomy" id="5691"/>
    <lineage>
        <taxon>Eukaryota</taxon>
        <taxon>Discoba</taxon>
        <taxon>Euglenozoa</taxon>
        <taxon>Kinetoplastea</taxon>
        <taxon>Metakinetoplastina</taxon>
        <taxon>Trypanosomatida</taxon>
        <taxon>Trypanosomatidae</taxon>
        <taxon>Trypanosoma</taxon>
    </lineage>
</organism>
<reference evidence="16" key="3">
    <citation type="submission" date="2016-08" db="EMBL/GenBank/DDBJ databases">
        <title>VSG repertoire of Trypanosoma brucei EATRO 1125.</title>
        <authorList>
            <person name="Cross G.A."/>
        </authorList>
    </citation>
    <scope>NUCLEOTIDE SEQUENCE</scope>
    <source>
        <strain evidence="16">EATRO 1125</strain>
    </source>
</reference>
<evidence type="ECO:0000259" key="14">
    <source>
        <dbReference type="Pfam" id="PF13206"/>
    </source>
</evidence>
<feature type="domain" description="Trypanosome variant surface glycoprotein C-terminal" evidence="13">
    <location>
        <begin position="385"/>
        <end position="502"/>
    </location>
</feature>
<comment type="function">
    <text evidence="1">VSG forms a coat on the surface of the parasite. The trypanosome evades the immune response of the host by expressing a series of antigenically distinct VSGs from an estimated 1000 VSG genes.</text>
</comment>
<feature type="compositionally biased region" description="Basic and acidic residues" evidence="10">
    <location>
        <begin position="440"/>
        <end position="453"/>
    </location>
</feature>
<dbReference type="EMBL" id="KX699081">
    <property type="protein sequence ID" value="APD73037.1"/>
    <property type="molecule type" value="Genomic_DNA"/>
</dbReference>
<evidence type="ECO:0000256" key="8">
    <source>
        <dbReference type="ARBA" id="ARBA00023288"/>
    </source>
</evidence>
<proteinExistence type="predicted"/>
<feature type="compositionally biased region" description="Polar residues" evidence="10">
    <location>
        <begin position="371"/>
        <end position="389"/>
    </location>
</feature>